<dbReference type="AlphaFoldDB" id="A0A068NQI6"/>
<dbReference type="PROSITE" id="PS51760">
    <property type="entry name" value="GH10_2"/>
    <property type="match status" value="1"/>
</dbReference>
<dbReference type="PRINTS" id="PR00134">
    <property type="entry name" value="GLHYDRLASE10"/>
</dbReference>
<evidence type="ECO:0000256" key="3">
    <source>
        <dbReference type="ARBA" id="ARBA00022651"/>
    </source>
</evidence>
<dbReference type="RefSeq" id="WP_227624919.1">
    <property type="nucleotide sequence ID" value="NZ_CP007139.1"/>
</dbReference>
<protein>
    <recommendedName>
        <fullName evidence="9">Beta-xylanase</fullName>
        <ecNumber evidence="9">3.2.1.8</ecNumber>
    </recommendedName>
</protein>
<evidence type="ECO:0000256" key="6">
    <source>
        <dbReference type="ARBA" id="ARBA00023277"/>
    </source>
</evidence>
<dbReference type="GO" id="GO:0045493">
    <property type="term" value="P:xylan catabolic process"/>
    <property type="evidence" value="ECO:0007669"/>
    <property type="project" value="UniProtKB-KW"/>
</dbReference>
<dbReference type="PANTHER" id="PTHR31490">
    <property type="entry name" value="GLYCOSYL HYDROLASE"/>
    <property type="match status" value="1"/>
</dbReference>
<dbReference type="PANTHER" id="PTHR31490:SF88">
    <property type="entry name" value="BETA-XYLANASE"/>
    <property type="match status" value="1"/>
</dbReference>
<evidence type="ECO:0000256" key="7">
    <source>
        <dbReference type="ARBA" id="ARBA00023295"/>
    </source>
</evidence>
<name>A0A068NQI6_FIMGI</name>
<keyword evidence="5 9" id="KW-0378">Hydrolase</keyword>
<dbReference type="InterPro" id="IPR017853">
    <property type="entry name" value="GH"/>
</dbReference>
<comment type="catalytic activity">
    <reaction evidence="1 9">
        <text>Endohydrolysis of (1-&gt;4)-beta-D-xylosidic linkages in xylans.</text>
        <dbReference type="EC" id="3.2.1.8"/>
    </reaction>
</comment>
<dbReference type="SUPFAM" id="SSF51445">
    <property type="entry name" value="(Trans)glycosidases"/>
    <property type="match status" value="1"/>
</dbReference>
<keyword evidence="4" id="KW-0732">Signal</keyword>
<keyword evidence="8 9" id="KW-0624">Polysaccharide degradation</keyword>
<dbReference type="Gene3D" id="3.20.20.80">
    <property type="entry name" value="Glycosidases"/>
    <property type="match status" value="1"/>
</dbReference>
<dbReference type="Proteomes" id="UP000027982">
    <property type="component" value="Chromosome"/>
</dbReference>
<accession>A0A068NQI6</accession>
<dbReference type="InterPro" id="IPR044846">
    <property type="entry name" value="GH10"/>
</dbReference>
<keyword evidence="12" id="KW-1185">Reference proteome</keyword>
<evidence type="ECO:0000256" key="4">
    <source>
        <dbReference type="ARBA" id="ARBA00022729"/>
    </source>
</evidence>
<keyword evidence="3 11" id="KW-0858">Xylan degradation</keyword>
<dbReference type="HOGENOM" id="CLU_020161_6_1_0"/>
<feature type="domain" description="GH10" evidence="10">
    <location>
        <begin position="24"/>
        <end position="376"/>
    </location>
</feature>
<keyword evidence="7 9" id="KW-0326">Glycosidase</keyword>
<sequence>MQFVLVSLVLSAGVAAISDPIELTREGPGLRDLAKKRRLPLGAAAPVFCLHDEADGGKYTSTLAREFDMVELENELKPPAVWTGPHEYRFSDVDYVLGEPGKKGWAQQHKMKLRGHVLVYASDNGYTLPQWLRSSEKDLTKEQASGLLHDYILALAGRYRGKVAMWDVANEAIDDRPNNNPFNLRDSLWFRKLGPEFLVLAFKWAHEADPKAQLYYNEYGIEGGGPKAKHILELAKWLKDQGAPITGLGLQYHIDCRTKIEPGDGHYGLIEEIRKLRLSYMITELDVAVPAKPLPASDPNRGLVANDPMDLDRQAHVYASVFRMALSSKNCRGVQLWGFTDRHSWIPGFSRGRNGAALPFDGDYNPKPAYSAIATELGR</sequence>
<dbReference type="KEGG" id="fgi:OP10G_2460"/>
<evidence type="ECO:0000256" key="8">
    <source>
        <dbReference type="ARBA" id="ARBA00023326"/>
    </source>
</evidence>
<evidence type="ECO:0000256" key="1">
    <source>
        <dbReference type="ARBA" id="ARBA00000681"/>
    </source>
</evidence>
<comment type="similarity">
    <text evidence="2 9">Belongs to the glycosyl hydrolase 10 (cellulase F) family.</text>
</comment>
<organism evidence="11 12">
    <name type="scientific">Fimbriimonas ginsengisoli Gsoil 348</name>
    <dbReference type="NCBI Taxonomy" id="661478"/>
    <lineage>
        <taxon>Bacteria</taxon>
        <taxon>Bacillati</taxon>
        <taxon>Armatimonadota</taxon>
        <taxon>Fimbriimonadia</taxon>
        <taxon>Fimbriimonadales</taxon>
        <taxon>Fimbriimonadaceae</taxon>
        <taxon>Fimbriimonas</taxon>
    </lineage>
</organism>
<dbReference type="eggNOG" id="COG3693">
    <property type="taxonomic scope" value="Bacteria"/>
</dbReference>
<dbReference type="EC" id="3.2.1.8" evidence="9"/>
<evidence type="ECO:0000313" key="11">
    <source>
        <dbReference type="EMBL" id="AIE85828.1"/>
    </source>
</evidence>
<dbReference type="SMART" id="SM00633">
    <property type="entry name" value="Glyco_10"/>
    <property type="match status" value="1"/>
</dbReference>
<dbReference type="GO" id="GO:0031176">
    <property type="term" value="F:endo-1,4-beta-xylanase activity"/>
    <property type="evidence" value="ECO:0007669"/>
    <property type="project" value="UniProtKB-EC"/>
</dbReference>
<keyword evidence="6 9" id="KW-0119">Carbohydrate metabolism</keyword>
<reference evidence="11 12" key="1">
    <citation type="journal article" date="2014" name="PLoS ONE">
        <title>The first complete genome sequence of the class fimbriimonadia in the phylum armatimonadetes.</title>
        <authorList>
            <person name="Hu Z.Y."/>
            <person name="Wang Y.Z."/>
            <person name="Im W.T."/>
            <person name="Wang S.Y."/>
            <person name="Zhao G.P."/>
            <person name="Zheng H.J."/>
            <person name="Quan Z.X."/>
        </authorList>
    </citation>
    <scope>NUCLEOTIDE SEQUENCE [LARGE SCALE GENOMIC DNA]</scope>
    <source>
        <strain evidence="11">Gsoil 348</strain>
    </source>
</reference>
<gene>
    <name evidence="11" type="ORF">OP10G_2460</name>
</gene>
<dbReference type="InterPro" id="IPR001000">
    <property type="entry name" value="GH10_dom"/>
</dbReference>
<evidence type="ECO:0000256" key="5">
    <source>
        <dbReference type="ARBA" id="ARBA00022801"/>
    </source>
</evidence>
<dbReference type="STRING" id="661478.OP10G_2460"/>
<proteinExistence type="inferred from homology"/>
<evidence type="ECO:0000259" key="10">
    <source>
        <dbReference type="PROSITE" id="PS51760"/>
    </source>
</evidence>
<evidence type="ECO:0000256" key="2">
    <source>
        <dbReference type="ARBA" id="ARBA00007495"/>
    </source>
</evidence>
<evidence type="ECO:0000313" key="12">
    <source>
        <dbReference type="Proteomes" id="UP000027982"/>
    </source>
</evidence>
<dbReference type="EMBL" id="CP007139">
    <property type="protein sequence ID" value="AIE85828.1"/>
    <property type="molecule type" value="Genomic_DNA"/>
</dbReference>
<dbReference type="Pfam" id="PF00331">
    <property type="entry name" value="Glyco_hydro_10"/>
    <property type="match status" value="1"/>
</dbReference>
<evidence type="ECO:0000256" key="9">
    <source>
        <dbReference type="RuleBase" id="RU361174"/>
    </source>
</evidence>